<feature type="compositionally biased region" description="Low complexity" evidence="1">
    <location>
        <begin position="9"/>
        <end position="22"/>
    </location>
</feature>
<evidence type="ECO:0000313" key="4">
    <source>
        <dbReference type="EMBL" id="ORY64641.1"/>
    </source>
</evidence>
<feature type="region of interest" description="Disordered" evidence="1">
    <location>
        <begin position="1"/>
        <end position="22"/>
    </location>
</feature>
<feature type="domain" description="AB hydrolase-1" evidence="3">
    <location>
        <begin position="98"/>
        <end position="229"/>
    </location>
</feature>
<dbReference type="InterPro" id="IPR000073">
    <property type="entry name" value="AB_hydrolase_1"/>
</dbReference>
<sequence>MSENLMSKSNTVSTFDSSNSSSSSKIEKKRKLLKKEYFNSVKIIISIFLGIVILYGLFFGSLKLYEKYKAKEYDYGIKIDVNNHKMVINIDGEHNEKVLVIIPGLGSPSPVLQYKPISETFSDKYKVITMEPFGYGLSDRVEKERTIDNIVSELHNVIKDKLKIEKYYLVGHSIGGLYSLYWSNKYPDEISGFIGFDTIVPEIETINNYDRILNKLNFINDKFVKSDNKEKELFSSLYQKFDYTGEEMEMFRVMSTQNEFNESIKNEYSLIKYNLKMTQGMKFPKTVPVINFICSDSTENYPIWNNIHINVGNESTINNVITLTGNHFYFIMDNFDEILPKINELIK</sequence>
<keyword evidence="2" id="KW-1133">Transmembrane helix</keyword>
<dbReference type="Gene3D" id="3.40.50.1820">
    <property type="entry name" value="alpha/beta hydrolase"/>
    <property type="match status" value="1"/>
</dbReference>
<keyword evidence="4" id="KW-0378">Hydrolase</keyword>
<evidence type="ECO:0000313" key="5">
    <source>
        <dbReference type="Proteomes" id="UP000193920"/>
    </source>
</evidence>
<dbReference type="AlphaFoldDB" id="A0A1Y2DZE5"/>
<dbReference type="SUPFAM" id="SSF53474">
    <property type="entry name" value="alpha/beta-Hydrolases"/>
    <property type="match status" value="1"/>
</dbReference>
<dbReference type="Proteomes" id="UP000193920">
    <property type="component" value="Unassembled WGS sequence"/>
</dbReference>
<gene>
    <name evidence="4" type="ORF">LY90DRAFT_668027</name>
</gene>
<keyword evidence="5" id="KW-1185">Reference proteome</keyword>
<name>A0A1Y2DZE5_9FUNG</name>
<dbReference type="InterPro" id="IPR029058">
    <property type="entry name" value="AB_hydrolase_fold"/>
</dbReference>
<dbReference type="PANTHER" id="PTHR43798">
    <property type="entry name" value="MONOACYLGLYCEROL LIPASE"/>
    <property type="match status" value="1"/>
</dbReference>
<feature type="transmembrane region" description="Helical" evidence="2">
    <location>
        <begin position="37"/>
        <end position="58"/>
    </location>
</feature>
<organism evidence="4 5">
    <name type="scientific">Neocallimastix californiae</name>
    <dbReference type="NCBI Taxonomy" id="1754190"/>
    <lineage>
        <taxon>Eukaryota</taxon>
        <taxon>Fungi</taxon>
        <taxon>Fungi incertae sedis</taxon>
        <taxon>Chytridiomycota</taxon>
        <taxon>Chytridiomycota incertae sedis</taxon>
        <taxon>Neocallimastigomycetes</taxon>
        <taxon>Neocallimastigales</taxon>
        <taxon>Neocallimastigaceae</taxon>
        <taxon>Neocallimastix</taxon>
    </lineage>
</organism>
<reference evidence="4 5" key="1">
    <citation type="submission" date="2016-08" db="EMBL/GenBank/DDBJ databases">
        <title>A Parts List for Fungal Cellulosomes Revealed by Comparative Genomics.</title>
        <authorList>
            <consortium name="DOE Joint Genome Institute"/>
            <person name="Haitjema C.H."/>
            <person name="Gilmore S.P."/>
            <person name="Henske J.K."/>
            <person name="Solomon K.V."/>
            <person name="De Groot R."/>
            <person name="Kuo A."/>
            <person name="Mondo S.J."/>
            <person name="Salamov A.A."/>
            <person name="Labutti K."/>
            <person name="Zhao Z."/>
            <person name="Chiniquy J."/>
            <person name="Barry K."/>
            <person name="Brewer H.M."/>
            <person name="Purvine S.O."/>
            <person name="Wright A.T."/>
            <person name="Boxma B."/>
            <person name="Van Alen T."/>
            <person name="Hackstein J.H."/>
            <person name="Baker S.E."/>
            <person name="Grigoriev I.V."/>
            <person name="O'Malley M.A."/>
        </authorList>
    </citation>
    <scope>NUCLEOTIDE SEQUENCE [LARGE SCALE GENOMIC DNA]</scope>
    <source>
        <strain evidence="4 5">G1</strain>
    </source>
</reference>
<proteinExistence type="predicted"/>
<keyword evidence="2" id="KW-0812">Transmembrane</keyword>
<evidence type="ECO:0000256" key="1">
    <source>
        <dbReference type="SAM" id="MobiDB-lite"/>
    </source>
</evidence>
<dbReference type="InterPro" id="IPR050266">
    <property type="entry name" value="AB_hydrolase_sf"/>
</dbReference>
<comment type="caution">
    <text evidence="4">The sequence shown here is derived from an EMBL/GenBank/DDBJ whole genome shotgun (WGS) entry which is preliminary data.</text>
</comment>
<dbReference type="OrthoDB" id="190201at2759"/>
<evidence type="ECO:0000259" key="3">
    <source>
        <dbReference type="Pfam" id="PF00561"/>
    </source>
</evidence>
<evidence type="ECO:0000256" key="2">
    <source>
        <dbReference type="SAM" id="Phobius"/>
    </source>
</evidence>
<keyword evidence="2" id="KW-0472">Membrane</keyword>
<protein>
    <submittedName>
        <fullName evidence="4">Alpha/beta-hydrolase</fullName>
    </submittedName>
</protein>
<accession>A0A1Y2DZE5</accession>
<dbReference type="Pfam" id="PF00561">
    <property type="entry name" value="Abhydrolase_1"/>
    <property type="match status" value="1"/>
</dbReference>
<dbReference type="GO" id="GO:0016787">
    <property type="term" value="F:hydrolase activity"/>
    <property type="evidence" value="ECO:0007669"/>
    <property type="project" value="UniProtKB-KW"/>
</dbReference>
<dbReference type="EMBL" id="MCOG01000053">
    <property type="protein sequence ID" value="ORY64641.1"/>
    <property type="molecule type" value="Genomic_DNA"/>
</dbReference>